<dbReference type="Pfam" id="PF00436">
    <property type="entry name" value="SSB"/>
    <property type="match status" value="1"/>
</dbReference>
<dbReference type="PROSITE" id="PS50935">
    <property type="entry name" value="SSB"/>
    <property type="match status" value="1"/>
</dbReference>
<evidence type="ECO:0008006" key="4">
    <source>
        <dbReference type="Google" id="ProtNLM"/>
    </source>
</evidence>
<dbReference type="InterPro" id="IPR012340">
    <property type="entry name" value="NA-bd_OB-fold"/>
</dbReference>
<dbReference type="CDD" id="cd04496">
    <property type="entry name" value="SSB_OBF"/>
    <property type="match status" value="1"/>
</dbReference>
<sequence length="148" mass="16841">MLAKHVISCICKKPSLQTNFFNILRNSSSTSQQQEPARVEKTINNVQLLGRVGADPQRKGSDDHPVVVFSLATHSNYRYETGEFLQRTEWHRVICFKPGLRETIMNFMKKGQRVHVSGKITYGEVKGDEGQTRTTTSIQAEDVIFFHS</sequence>
<dbReference type="PANTHER" id="PTHR10302">
    <property type="entry name" value="SINGLE-STRANDED DNA-BINDING PROTEIN"/>
    <property type="match status" value="1"/>
</dbReference>
<dbReference type="GO" id="GO:0042645">
    <property type="term" value="C:mitochondrial nucleoid"/>
    <property type="evidence" value="ECO:0007669"/>
    <property type="project" value="TreeGrafter"/>
</dbReference>
<dbReference type="InterPro" id="IPR011344">
    <property type="entry name" value="ssDNA-bd"/>
</dbReference>
<evidence type="ECO:0000313" key="3">
    <source>
        <dbReference type="EMBL" id="JAV67329.1"/>
    </source>
</evidence>
<dbReference type="EMBL" id="GEZM01067907">
    <property type="protein sequence ID" value="JAV67329.1"/>
    <property type="molecule type" value="Transcribed_RNA"/>
</dbReference>
<dbReference type="HAMAP" id="MF_00984">
    <property type="entry name" value="SSB"/>
    <property type="match status" value="1"/>
</dbReference>
<name>A0A1Y1L0X3_PHOPY</name>
<protein>
    <recommendedName>
        <fullName evidence="4">Single-stranded DNA-binding protein</fullName>
    </recommendedName>
</protein>
<proteinExistence type="inferred from homology"/>
<dbReference type="NCBIfam" id="TIGR00621">
    <property type="entry name" value="ssb"/>
    <property type="match status" value="1"/>
</dbReference>
<dbReference type="Gene3D" id="2.40.50.140">
    <property type="entry name" value="Nucleic acid-binding proteins"/>
    <property type="match status" value="1"/>
</dbReference>
<dbReference type="GO" id="GO:0003697">
    <property type="term" value="F:single-stranded DNA binding"/>
    <property type="evidence" value="ECO:0007669"/>
    <property type="project" value="InterPro"/>
</dbReference>
<organism evidence="3">
    <name type="scientific">Photinus pyralis</name>
    <name type="common">Common eastern firefly</name>
    <name type="synonym">Lampyris pyralis</name>
    <dbReference type="NCBI Taxonomy" id="7054"/>
    <lineage>
        <taxon>Eukaryota</taxon>
        <taxon>Metazoa</taxon>
        <taxon>Ecdysozoa</taxon>
        <taxon>Arthropoda</taxon>
        <taxon>Hexapoda</taxon>
        <taxon>Insecta</taxon>
        <taxon>Pterygota</taxon>
        <taxon>Neoptera</taxon>
        <taxon>Endopterygota</taxon>
        <taxon>Coleoptera</taxon>
        <taxon>Polyphaga</taxon>
        <taxon>Elateriformia</taxon>
        <taxon>Elateroidea</taxon>
        <taxon>Lampyridae</taxon>
        <taxon>Lampyrinae</taxon>
        <taxon>Photinus</taxon>
    </lineage>
</organism>
<dbReference type="InterPro" id="IPR000424">
    <property type="entry name" value="Primosome_PriB/ssb"/>
</dbReference>
<dbReference type="FunFam" id="2.40.50.140:FF:000269">
    <property type="entry name" value="Single-stranded DNA-binding protein"/>
    <property type="match status" value="1"/>
</dbReference>
<evidence type="ECO:0000256" key="2">
    <source>
        <dbReference type="PROSITE-ProRule" id="PRU00252"/>
    </source>
</evidence>
<dbReference type="AlphaFoldDB" id="A0A1Y1L0X3"/>
<keyword evidence="1 2" id="KW-0238">DNA-binding</keyword>
<accession>A0A1Y1L0X3</accession>
<dbReference type="GO" id="GO:0006264">
    <property type="term" value="P:mitochondrial DNA replication"/>
    <property type="evidence" value="ECO:0007669"/>
    <property type="project" value="TreeGrafter"/>
</dbReference>
<dbReference type="EMBL" id="GEZM01067906">
    <property type="protein sequence ID" value="JAV67330.1"/>
    <property type="molecule type" value="Transcribed_RNA"/>
</dbReference>
<dbReference type="PANTHER" id="PTHR10302:SF0">
    <property type="entry name" value="SINGLE-STRANDED DNA-BINDING PROTEIN, MITOCHONDRIAL"/>
    <property type="match status" value="1"/>
</dbReference>
<dbReference type="SUPFAM" id="SSF50249">
    <property type="entry name" value="Nucleic acid-binding proteins"/>
    <property type="match status" value="1"/>
</dbReference>
<reference evidence="3" key="1">
    <citation type="journal article" date="2016" name="Sci. Rep.">
        <title>Molecular characterization of firefly nuptial gifts: a multi-omics approach sheds light on postcopulatory sexual selection.</title>
        <authorList>
            <person name="Al-Wathiqui N."/>
            <person name="Fallon T.R."/>
            <person name="South A."/>
            <person name="Weng J.K."/>
            <person name="Lewis S.M."/>
        </authorList>
    </citation>
    <scope>NUCLEOTIDE SEQUENCE</scope>
</reference>
<evidence type="ECO:0000256" key="1">
    <source>
        <dbReference type="ARBA" id="ARBA00023125"/>
    </source>
</evidence>